<evidence type="ECO:0000256" key="2">
    <source>
        <dbReference type="SAM" id="SignalP"/>
    </source>
</evidence>
<evidence type="ECO:0000313" key="3">
    <source>
        <dbReference type="EMBL" id="KKZ14393.1"/>
    </source>
</evidence>
<gene>
    <name evidence="3" type="ORF">TH68_04930</name>
</gene>
<dbReference type="Proteomes" id="UP000035054">
    <property type="component" value="Unassembled WGS sequence"/>
</dbReference>
<sequence>MGGVAGLLILGLGATPALAIPEAEAIKKLEAVAVYVVVNAEGQPAFYQESPDQLVLPMFMTAERAQQARQTLEEGPDAEGIRIVSVPLNIAFERNEQLVQTIKEKDENKSLITPLVPARTDWKKAEEILLAEGVNQEEIAEKLQVPVFFSDPPISITPPGAEEAKIALFFNYSQLQQAKQNVPDFDGTDKVVDWRVAINWVIQDEEDNYFFLPTVDLIRTLQDQQADGGSSPDQTLSPVPPIKVLPDQ</sequence>
<evidence type="ECO:0000313" key="4">
    <source>
        <dbReference type="Proteomes" id="UP000035054"/>
    </source>
</evidence>
<accession>A0A6N3X8N8</accession>
<feature type="compositionally biased region" description="Pro residues" evidence="1">
    <location>
        <begin position="238"/>
        <end position="248"/>
    </location>
</feature>
<dbReference type="Gene3D" id="3.40.1350.100">
    <property type="match status" value="1"/>
</dbReference>
<proteinExistence type="predicted"/>
<reference evidence="3 4" key="1">
    <citation type="submission" date="2015-01" db="EMBL/GenBank/DDBJ databases">
        <title>Lifestyle Evolution in Cyanobacterial Symbionts of Sponges.</title>
        <authorList>
            <person name="Burgsdorf I."/>
            <person name="Slaby B.M."/>
            <person name="Handley K.M."/>
            <person name="Haber M."/>
            <person name="Blom J."/>
            <person name="Marshall C.W."/>
            <person name="Gilbert J.A."/>
            <person name="Hentschel U."/>
            <person name="Steindler L."/>
        </authorList>
    </citation>
    <scope>NUCLEOTIDE SEQUENCE [LARGE SCALE GENOMIC DNA]</scope>
    <source>
        <strain evidence="3">142</strain>
    </source>
</reference>
<dbReference type="AlphaFoldDB" id="A0A6N3X8N8"/>
<feature type="compositionally biased region" description="Polar residues" evidence="1">
    <location>
        <begin position="223"/>
        <end position="237"/>
    </location>
</feature>
<feature type="region of interest" description="Disordered" evidence="1">
    <location>
        <begin position="223"/>
        <end position="248"/>
    </location>
</feature>
<comment type="caution">
    <text evidence="3">The sequence shown here is derived from an EMBL/GenBank/DDBJ whole genome shotgun (WGS) entry which is preliminary data.</text>
</comment>
<evidence type="ECO:0000256" key="1">
    <source>
        <dbReference type="SAM" id="MobiDB-lite"/>
    </source>
</evidence>
<protein>
    <submittedName>
        <fullName evidence="3">Uncharacterized protein</fullName>
    </submittedName>
</protein>
<keyword evidence="2" id="KW-0732">Signal</keyword>
<feature type="signal peptide" evidence="2">
    <location>
        <begin position="1"/>
        <end position="19"/>
    </location>
</feature>
<feature type="chain" id="PRO_5026949349" evidence="2">
    <location>
        <begin position="20"/>
        <end position="248"/>
    </location>
</feature>
<dbReference type="EMBL" id="JXUO01000166">
    <property type="protein sequence ID" value="KKZ14393.1"/>
    <property type="molecule type" value="Genomic_DNA"/>
</dbReference>
<name>A0A6N3X8N8_9SYNE</name>
<organism evidence="3 4">
    <name type="scientific">Candidatus Synechococcus spongiarum 142</name>
    <dbReference type="NCBI Taxonomy" id="1608213"/>
    <lineage>
        <taxon>Bacteria</taxon>
        <taxon>Bacillati</taxon>
        <taxon>Cyanobacteriota</taxon>
        <taxon>Cyanophyceae</taxon>
        <taxon>Synechococcales</taxon>
        <taxon>Synechococcaceae</taxon>
        <taxon>Synechococcus</taxon>
    </lineage>
</organism>